<keyword evidence="10" id="KW-1185">Reference proteome</keyword>
<evidence type="ECO:0000256" key="6">
    <source>
        <dbReference type="PIRSR" id="PIRSR026534-1"/>
    </source>
</evidence>
<dbReference type="SUPFAM" id="SSF75005">
    <property type="entry name" value="Arabinanase/levansucrase/invertase"/>
    <property type="match status" value="1"/>
</dbReference>
<keyword evidence="3 5" id="KW-0378">Hydrolase</keyword>
<evidence type="ECO:0000256" key="7">
    <source>
        <dbReference type="PIRSR" id="PIRSR026534-2"/>
    </source>
</evidence>
<dbReference type="EMBL" id="CP042433">
    <property type="protein sequence ID" value="QEC55239.1"/>
    <property type="molecule type" value="Genomic_DNA"/>
</dbReference>
<keyword evidence="4 5" id="KW-0326">Glycosidase</keyword>
<evidence type="ECO:0000256" key="5">
    <source>
        <dbReference type="PIRNR" id="PIRNR026534"/>
    </source>
</evidence>
<feature type="active site" description="Proton acceptor" evidence="6">
    <location>
        <position position="36"/>
    </location>
</feature>
<evidence type="ECO:0000313" key="9">
    <source>
        <dbReference type="EMBL" id="QEC55239.1"/>
    </source>
</evidence>
<dbReference type="UniPathway" id="UPA00667"/>
<proteinExistence type="inferred from homology"/>
<comment type="similarity">
    <text evidence="2 5">Belongs to the glycosyl hydrolase 43 family.</text>
</comment>
<reference evidence="9 10" key="1">
    <citation type="journal article" date="2015" name="Int. J. Syst. Evol. Microbiol.">
        <title>Flavisolibacter ginsenosidimutans sp. nov., with ginsenoside-converting activity isolated from soil used for cultivating ginseng.</title>
        <authorList>
            <person name="Zhao Y."/>
            <person name="Liu Q."/>
            <person name="Kang M.S."/>
            <person name="Jin F."/>
            <person name="Yu H."/>
            <person name="Im W.T."/>
        </authorList>
    </citation>
    <scope>NUCLEOTIDE SEQUENCE [LARGE SCALE GENOMIC DNA]</scope>
    <source>
        <strain evidence="9 10">Gsoil 636</strain>
    </source>
</reference>
<dbReference type="KEGG" id="fgg:FSB75_04735"/>
<evidence type="ECO:0000256" key="2">
    <source>
        <dbReference type="ARBA" id="ARBA00009865"/>
    </source>
</evidence>
<dbReference type="PANTHER" id="PTHR43301">
    <property type="entry name" value="ARABINAN ENDO-1,5-ALPHA-L-ARABINOSIDASE"/>
    <property type="match status" value="1"/>
</dbReference>
<dbReference type="InterPro" id="IPR006710">
    <property type="entry name" value="Glyco_hydro_43"/>
</dbReference>
<dbReference type="Pfam" id="PF04616">
    <property type="entry name" value="Glyco_hydro_43"/>
    <property type="match status" value="1"/>
</dbReference>
<feature type="active site" description="Proton donor" evidence="6">
    <location>
        <position position="218"/>
    </location>
</feature>
<name>A0A5B8UGI1_9BACT</name>
<feature type="binding site" evidence="7">
    <location>
        <position position="36"/>
    </location>
    <ligand>
        <name>substrate</name>
    </ligand>
</feature>
<evidence type="ECO:0000256" key="4">
    <source>
        <dbReference type="ARBA" id="ARBA00023295"/>
    </source>
</evidence>
<comment type="pathway">
    <text evidence="1 5">Glycan metabolism; L-arabinan degradation.</text>
</comment>
<dbReference type="Gene3D" id="2.115.10.20">
    <property type="entry name" value="Glycosyl hydrolase domain, family 43"/>
    <property type="match status" value="1"/>
</dbReference>
<accession>A0A5B8UGI1</accession>
<dbReference type="InterPro" id="IPR023296">
    <property type="entry name" value="Glyco_hydro_beta-prop_sf"/>
</dbReference>
<dbReference type="InterPro" id="IPR016840">
    <property type="entry name" value="Glyco_hydro_43_endo_a_Ara-ase"/>
</dbReference>
<dbReference type="RefSeq" id="WP_146783543.1">
    <property type="nucleotide sequence ID" value="NZ_BAABIO010000006.1"/>
</dbReference>
<feature type="binding site" evidence="7">
    <location>
        <begin position="153"/>
        <end position="156"/>
    </location>
    <ligand>
        <name>substrate</name>
    </ligand>
</feature>
<dbReference type="OrthoDB" id="9801455at2"/>
<dbReference type="PANTHER" id="PTHR43301:SF3">
    <property type="entry name" value="ARABINAN ENDO-1,5-ALPHA-L-ARABINOSIDASE A-RELATED"/>
    <property type="match status" value="1"/>
</dbReference>
<sequence length="331" mass="37327">MRFLFSFLLSFAFVKSHCQQIAAGTVLSTRQTPVHDPVIIKEDSVYYIFCTGNGIAVWSSSNLKEWKKEAPVFANPPQWAVDAVPGFKGHIWAPDIHFYNGSYYLFYAVSQFGKNTSCIGVAVNKTLHPLSPDYKWIDLGKVVQSVLGRDLWNAIDPNLVVDEKNEPWLTFGSFWSGIKLVKLDRQMKIAEPQQWYTLARRPRPYNTPDSSAGGAAIEAPFIFRKGDYYYLFVSFDYCCIGEQSTYKIVVGRSKVLQGLYVDKDGVRMDSNGGSLLLQGNADWNGVGHNAVFTDNGKDYLIFHGYDAKDGGRSKLRIEELVWDENGWPAVK</sequence>
<dbReference type="InterPro" id="IPR050727">
    <property type="entry name" value="GH43_arabinanases"/>
</dbReference>
<evidence type="ECO:0000256" key="1">
    <source>
        <dbReference type="ARBA" id="ARBA00004834"/>
    </source>
</evidence>
<dbReference type="GO" id="GO:0031222">
    <property type="term" value="P:arabinan catabolic process"/>
    <property type="evidence" value="ECO:0007669"/>
    <property type="project" value="UniProtKB-UniPathway"/>
</dbReference>
<feature type="binding site" evidence="7">
    <location>
        <position position="113"/>
    </location>
    <ligand>
        <name>substrate</name>
    </ligand>
</feature>
<dbReference type="Proteomes" id="UP000321204">
    <property type="component" value="Chromosome"/>
</dbReference>
<evidence type="ECO:0000256" key="8">
    <source>
        <dbReference type="PIRSR" id="PIRSR026534-3"/>
    </source>
</evidence>
<dbReference type="GO" id="GO:0046558">
    <property type="term" value="F:arabinan endo-1,5-alpha-L-arabinosidase activity"/>
    <property type="evidence" value="ECO:0007669"/>
    <property type="project" value="InterPro"/>
</dbReference>
<evidence type="ECO:0000256" key="3">
    <source>
        <dbReference type="ARBA" id="ARBA00022801"/>
    </source>
</evidence>
<dbReference type="PIRSF" id="PIRSF026534">
    <property type="entry name" value="Endo_alpha-L-arabinosidase"/>
    <property type="match status" value="1"/>
</dbReference>
<evidence type="ECO:0000313" key="10">
    <source>
        <dbReference type="Proteomes" id="UP000321204"/>
    </source>
</evidence>
<dbReference type="AlphaFoldDB" id="A0A5B8UGI1"/>
<feature type="site" description="Important for catalytic activity, responsible for pKa modulation of the active site Glu and correct orientation of both the proton donor and substrate" evidence="8">
    <location>
        <position position="156"/>
    </location>
</feature>
<feature type="site" description="Important for substrate recognition" evidence="8">
    <location>
        <position position="288"/>
    </location>
</feature>
<organism evidence="9 10">
    <name type="scientific">Flavisolibacter ginsenosidimutans</name>
    <dbReference type="NCBI Taxonomy" id="661481"/>
    <lineage>
        <taxon>Bacteria</taxon>
        <taxon>Pseudomonadati</taxon>
        <taxon>Bacteroidota</taxon>
        <taxon>Chitinophagia</taxon>
        <taxon>Chitinophagales</taxon>
        <taxon>Chitinophagaceae</taxon>
        <taxon>Flavisolibacter</taxon>
    </lineage>
</organism>
<feature type="binding site" evidence="7">
    <location>
        <begin position="173"/>
        <end position="175"/>
    </location>
    <ligand>
        <name>substrate</name>
    </ligand>
</feature>
<dbReference type="CDD" id="cd18830">
    <property type="entry name" value="GH43_CjArb43A-like"/>
    <property type="match status" value="1"/>
</dbReference>
<protein>
    <submittedName>
        <fullName evidence="9">Arabinan endo-1,5-alpha-L-arabinosidase</fullName>
    </submittedName>
</protein>
<gene>
    <name evidence="9" type="ORF">FSB75_04735</name>
</gene>